<accession>A0ABV1RMV5</accession>
<keyword evidence="4" id="KW-0479">Metal-binding</keyword>
<evidence type="ECO:0000256" key="1">
    <source>
        <dbReference type="ARBA" id="ARBA00007874"/>
    </source>
</evidence>
<dbReference type="PANTHER" id="PTHR43112">
    <property type="entry name" value="FERREDOXIN"/>
    <property type="match status" value="1"/>
</dbReference>
<dbReference type="SUPFAM" id="SSF54292">
    <property type="entry name" value="2Fe-2S ferredoxin-like"/>
    <property type="match status" value="1"/>
</dbReference>
<dbReference type="Proteomes" id="UP001467690">
    <property type="component" value="Unassembled WGS sequence"/>
</dbReference>
<evidence type="ECO:0000256" key="5">
    <source>
        <dbReference type="ARBA" id="ARBA00022982"/>
    </source>
</evidence>
<evidence type="ECO:0000313" key="11">
    <source>
        <dbReference type="EMBL" id="MER2494266.1"/>
    </source>
</evidence>
<dbReference type="PROSITE" id="PS00197">
    <property type="entry name" value="2FE2S_FER_1"/>
    <property type="match status" value="1"/>
</dbReference>
<comment type="caution">
    <text evidence="11">The sequence shown here is derived from an EMBL/GenBank/DDBJ whole genome shotgun (WGS) entry which is preliminary data.</text>
</comment>
<keyword evidence="6" id="KW-0408">Iron</keyword>
<evidence type="ECO:0000259" key="10">
    <source>
        <dbReference type="PROSITE" id="PS51085"/>
    </source>
</evidence>
<dbReference type="RefSeq" id="WP_246072410.1">
    <property type="nucleotide sequence ID" value="NZ_CP041660.1"/>
</dbReference>
<keyword evidence="8" id="KW-0830">Ubiquinone</keyword>
<organism evidence="11 12">
    <name type="scientific">Catenovulum sediminis</name>
    <dbReference type="NCBI Taxonomy" id="1740262"/>
    <lineage>
        <taxon>Bacteria</taxon>
        <taxon>Pseudomonadati</taxon>
        <taxon>Pseudomonadota</taxon>
        <taxon>Gammaproteobacteria</taxon>
        <taxon>Alteromonadales</taxon>
        <taxon>Alteromonadaceae</taxon>
        <taxon>Catenovulum</taxon>
    </lineage>
</organism>
<evidence type="ECO:0000256" key="9">
    <source>
        <dbReference type="ARBA" id="ARBA00034078"/>
    </source>
</evidence>
<evidence type="ECO:0000256" key="8">
    <source>
        <dbReference type="ARBA" id="ARBA00023075"/>
    </source>
</evidence>
<keyword evidence="5" id="KW-0249">Electron transport</keyword>
<keyword evidence="12" id="KW-1185">Reference proteome</keyword>
<keyword evidence="7" id="KW-0411">Iron-sulfur</keyword>
<comment type="similarity">
    <text evidence="1">Belongs to the 2Fe2S plant-type ferredoxin family.</text>
</comment>
<proteinExistence type="inferred from homology"/>
<evidence type="ECO:0000313" key="12">
    <source>
        <dbReference type="Proteomes" id="UP001467690"/>
    </source>
</evidence>
<sequence>MMQSYTVTILPSGIKFTVEPLETIVEAALRQNIDYPYSCLQGTCTSCICKLRCGRVSYGDLPYIFTDEEKKSGLTYACIAYPLSDLEIEITYQDSE</sequence>
<dbReference type="InterPro" id="IPR012675">
    <property type="entry name" value="Beta-grasp_dom_sf"/>
</dbReference>
<keyword evidence="3" id="KW-0001">2Fe-2S</keyword>
<reference evidence="11 12" key="1">
    <citation type="submission" date="2024-06" db="EMBL/GenBank/DDBJ databases">
        <authorList>
            <person name="Chen R.Y."/>
        </authorList>
    </citation>
    <scope>NUCLEOTIDE SEQUENCE [LARGE SCALE GENOMIC DNA]</scope>
    <source>
        <strain evidence="11 12">D2</strain>
    </source>
</reference>
<dbReference type="InterPro" id="IPR001041">
    <property type="entry name" value="2Fe-2S_ferredoxin-type"/>
</dbReference>
<dbReference type="InterPro" id="IPR036010">
    <property type="entry name" value="2Fe-2S_ferredoxin-like_sf"/>
</dbReference>
<dbReference type="PANTHER" id="PTHR43112:SF3">
    <property type="entry name" value="FERREDOXIN-2, CHLOROPLASTIC"/>
    <property type="match status" value="1"/>
</dbReference>
<name>A0ABV1RMV5_9ALTE</name>
<gene>
    <name evidence="11" type="ORF">ABS311_20530</name>
</gene>
<protein>
    <submittedName>
        <fullName evidence="11">2Fe-2S iron-sulfur cluster-binding protein</fullName>
    </submittedName>
</protein>
<keyword evidence="2" id="KW-0813">Transport</keyword>
<evidence type="ECO:0000256" key="7">
    <source>
        <dbReference type="ARBA" id="ARBA00023014"/>
    </source>
</evidence>
<dbReference type="EMBL" id="JBELOE010000287">
    <property type="protein sequence ID" value="MER2494266.1"/>
    <property type="molecule type" value="Genomic_DNA"/>
</dbReference>
<dbReference type="InterPro" id="IPR006058">
    <property type="entry name" value="2Fe2S_fd_BS"/>
</dbReference>
<dbReference type="CDD" id="cd00207">
    <property type="entry name" value="fer2"/>
    <property type="match status" value="1"/>
</dbReference>
<feature type="domain" description="2Fe-2S ferredoxin-type" evidence="10">
    <location>
        <begin position="5"/>
        <end position="94"/>
    </location>
</feature>
<evidence type="ECO:0000256" key="2">
    <source>
        <dbReference type="ARBA" id="ARBA00022448"/>
    </source>
</evidence>
<evidence type="ECO:0000256" key="4">
    <source>
        <dbReference type="ARBA" id="ARBA00022723"/>
    </source>
</evidence>
<dbReference type="PROSITE" id="PS51085">
    <property type="entry name" value="2FE2S_FER_2"/>
    <property type="match status" value="1"/>
</dbReference>
<dbReference type="Gene3D" id="3.10.20.30">
    <property type="match status" value="1"/>
</dbReference>
<evidence type="ECO:0000256" key="3">
    <source>
        <dbReference type="ARBA" id="ARBA00022714"/>
    </source>
</evidence>
<dbReference type="Pfam" id="PF00111">
    <property type="entry name" value="Fer2"/>
    <property type="match status" value="1"/>
</dbReference>
<evidence type="ECO:0000256" key="6">
    <source>
        <dbReference type="ARBA" id="ARBA00023004"/>
    </source>
</evidence>
<comment type="cofactor">
    <cofactor evidence="9">
        <name>[2Fe-2S] cluster</name>
        <dbReference type="ChEBI" id="CHEBI:190135"/>
    </cofactor>
</comment>